<sequence>MDQSVRKHLPSKLESLPTELLEAILSASRSKIDLHALISASPLLYRVFLSAKRAVFVSILARDLGPALRDAVALTTPAPAKDDYHRDEEKAKRIIQQYRALPRGEQGLIPATVDEAVALLHVNHSVQFLVDEFATSRLPELEKIRPDAARPLTFTERWRLAQALLRHQMLTTVIQGRDDTPPRGSTILPDFFGLFNPWEMHQLADVHSFVCEAVHEAFFYCRETNRKPRLMDSPPTELQKERAAAYCDLSALHRKLVSERARLDADPGITAAPWQPRQRTRPYGADTKNIAARFNCLVAGPLPVVQGSHRVAEEHRDVRDELYRREDAMPPLTHDEDDYSGPPFGWVDAHGRIDCQRWGKHARREVLPPGQEEFEIRQRGWMTQQLDQWRWLGFAFWDRDRVELLKARMPAWKAGWLTVAPPPEEECEIYTTPQQPRIRRTRRRARESAPEITPGVE</sequence>
<protein>
    <submittedName>
        <fullName evidence="2">Uncharacterized protein</fullName>
    </submittedName>
</protein>
<reference evidence="2" key="1">
    <citation type="submission" date="2020-03" db="EMBL/GenBank/DDBJ databases">
        <authorList>
            <person name="He L."/>
        </authorList>
    </citation>
    <scope>NUCLEOTIDE SEQUENCE</scope>
    <source>
        <strain evidence="2">CkLH20</strain>
    </source>
</reference>
<dbReference type="EMBL" id="JAATWM020000001">
    <property type="protein sequence ID" value="KAF9882225.1"/>
    <property type="molecule type" value="Genomic_DNA"/>
</dbReference>
<accession>A0A9P6LQH6</accession>
<dbReference type="OrthoDB" id="5304511at2759"/>
<evidence type="ECO:0000256" key="1">
    <source>
        <dbReference type="SAM" id="MobiDB-lite"/>
    </source>
</evidence>
<feature type="region of interest" description="Disordered" evidence="1">
    <location>
        <begin position="432"/>
        <end position="457"/>
    </location>
</feature>
<dbReference type="RefSeq" id="XP_038751686.1">
    <property type="nucleotide sequence ID" value="XM_038882981.1"/>
</dbReference>
<comment type="caution">
    <text evidence="2">The sequence shown here is derived from an EMBL/GenBank/DDBJ whole genome shotgun (WGS) entry which is preliminary data.</text>
</comment>
<name>A0A9P6LQH6_9PEZI</name>
<proteinExistence type="predicted"/>
<dbReference type="Proteomes" id="UP000781932">
    <property type="component" value="Unassembled WGS sequence"/>
</dbReference>
<keyword evidence="3" id="KW-1185">Reference proteome</keyword>
<gene>
    <name evidence="2" type="ORF">CkaCkLH20_00261</name>
</gene>
<reference evidence="2" key="2">
    <citation type="submission" date="2020-11" db="EMBL/GenBank/DDBJ databases">
        <title>Whole genome sequencing of Colletotrichum sp.</title>
        <authorList>
            <person name="Li H."/>
        </authorList>
    </citation>
    <scope>NUCLEOTIDE SEQUENCE</scope>
    <source>
        <strain evidence="2">CkLH20</strain>
    </source>
</reference>
<organism evidence="2 3">
    <name type="scientific">Colletotrichum karsti</name>
    <dbReference type="NCBI Taxonomy" id="1095194"/>
    <lineage>
        <taxon>Eukaryota</taxon>
        <taxon>Fungi</taxon>
        <taxon>Dikarya</taxon>
        <taxon>Ascomycota</taxon>
        <taxon>Pezizomycotina</taxon>
        <taxon>Sordariomycetes</taxon>
        <taxon>Hypocreomycetidae</taxon>
        <taxon>Glomerellales</taxon>
        <taxon>Glomerellaceae</taxon>
        <taxon>Colletotrichum</taxon>
        <taxon>Colletotrichum boninense species complex</taxon>
    </lineage>
</organism>
<evidence type="ECO:0000313" key="2">
    <source>
        <dbReference type="EMBL" id="KAF9882225.1"/>
    </source>
</evidence>
<evidence type="ECO:0000313" key="3">
    <source>
        <dbReference type="Proteomes" id="UP000781932"/>
    </source>
</evidence>
<dbReference type="AlphaFoldDB" id="A0A9P6LQH6"/>
<dbReference type="GeneID" id="62156055"/>